<dbReference type="InterPro" id="IPR023620">
    <property type="entry name" value="SmpB"/>
</dbReference>
<evidence type="ECO:0000256" key="3">
    <source>
        <dbReference type="HAMAP-Rule" id="MF_00023"/>
    </source>
</evidence>
<dbReference type="EMBL" id="JAUCGM010000046">
    <property type="protein sequence ID" value="MDM8562055.1"/>
    <property type="molecule type" value="Genomic_DNA"/>
</dbReference>
<dbReference type="InterPro" id="IPR000037">
    <property type="entry name" value="SsrA-bd_prot"/>
</dbReference>
<dbReference type="NCBIfam" id="TIGR00086">
    <property type="entry name" value="smpB"/>
    <property type="match status" value="1"/>
</dbReference>
<keyword evidence="6" id="KW-1185">Reference proteome</keyword>
<keyword evidence="2 3" id="KW-0694">RNA-binding</keyword>
<evidence type="ECO:0000256" key="2">
    <source>
        <dbReference type="ARBA" id="ARBA00022884"/>
    </source>
</evidence>
<evidence type="ECO:0000313" key="6">
    <source>
        <dbReference type="Proteomes" id="UP001171945"/>
    </source>
</evidence>
<gene>
    <name evidence="3 5" type="primary">smpB</name>
    <name evidence="5" type="ORF">QUF54_01740</name>
</gene>
<comment type="caution">
    <text evidence="5">The sequence shown here is derived from an EMBL/GenBank/DDBJ whole genome shotgun (WGS) entry which is preliminary data.</text>
</comment>
<dbReference type="CDD" id="cd09294">
    <property type="entry name" value="SmpB"/>
    <property type="match status" value="1"/>
</dbReference>
<comment type="function">
    <text evidence="3">Required for rescue of stalled ribosomes mediated by trans-translation. Binds to transfer-messenger RNA (tmRNA), required for stable association of tmRNA with ribosomes. tmRNA and SmpB together mimic tRNA shape, replacing the anticodon stem-loop with SmpB. tmRNA is encoded by the ssrA gene; the 2 termini fold to resemble tRNA(Ala) and it encodes a 'tag peptide', a short internal open reading frame. During trans-translation Ala-aminoacylated tmRNA acts like a tRNA, entering the A-site of stalled ribosomes, displacing the stalled mRNA. The ribosome then switches to translate the ORF on the tmRNA; the nascent peptide is terminated with the 'tag peptide' encoded by the tmRNA and targeted for degradation. The ribosome is freed to recommence translation, which seems to be the essential function of trans-translation.</text>
</comment>
<evidence type="ECO:0000256" key="4">
    <source>
        <dbReference type="SAM" id="MobiDB-lite"/>
    </source>
</evidence>
<feature type="region of interest" description="Disordered" evidence="4">
    <location>
        <begin position="132"/>
        <end position="157"/>
    </location>
</feature>
<proteinExistence type="inferred from homology"/>
<keyword evidence="1 3" id="KW-0963">Cytoplasm</keyword>
<dbReference type="Proteomes" id="UP001171945">
    <property type="component" value="Unassembled WGS sequence"/>
</dbReference>
<dbReference type="SUPFAM" id="SSF74982">
    <property type="entry name" value="Small protein B (SmpB)"/>
    <property type="match status" value="1"/>
</dbReference>
<evidence type="ECO:0000313" key="5">
    <source>
        <dbReference type="EMBL" id="MDM8562055.1"/>
    </source>
</evidence>
<accession>A0ABT7VQX3</accession>
<dbReference type="HAMAP" id="MF_00023">
    <property type="entry name" value="SmpB"/>
    <property type="match status" value="1"/>
</dbReference>
<evidence type="ECO:0000256" key="1">
    <source>
        <dbReference type="ARBA" id="ARBA00022490"/>
    </source>
</evidence>
<organism evidence="5 6">
    <name type="scientific">Candidatus Marithioploca araucensis</name>
    <dbReference type="NCBI Taxonomy" id="70273"/>
    <lineage>
        <taxon>Bacteria</taxon>
        <taxon>Pseudomonadati</taxon>
        <taxon>Pseudomonadota</taxon>
        <taxon>Gammaproteobacteria</taxon>
        <taxon>Thiotrichales</taxon>
        <taxon>Thiotrichaceae</taxon>
        <taxon>Candidatus Marithioploca</taxon>
    </lineage>
</organism>
<protein>
    <recommendedName>
        <fullName evidence="3">SsrA-binding protein</fullName>
    </recommendedName>
    <alternativeName>
        <fullName evidence="3">Small protein B</fullName>
    </alternativeName>
</protein>
<reference evidence="5" key="1">
    <citation type="submission" date="2023-06" db="EMBL/GenBank/DDBJ databases">
        <title>Uncultivated large filamentous bacteria from sulfidic sediments reveal new species and different genomic features in energy metabolism and defense.</title>
        <authorList>
            <person name="Fonseca A."/>
        </authorList>
    </citation>
    <scope>NUCLEOTIDE SEQUENCE</scope>
    <source>
        <strain evidence="5">HSG4</strain>
    </source>
</reference>
<dbReference type="Gene3D" id="2.40.280.10">
    <property type="match status" value="1"/>
</dbReference>
<comment type="subcellular location">
    <subcellularLocation>
        <location evidence="3">Cytoplasm</location>
    </subcellularLocation>
    <text evidence="3">The tmRNA-SmpB complex associates with stalled 70S ribosomes.</text>
</comment>
<name>A0ABT7VQX3_9GAMM</name>
<dbReference type="PANTHER" id="PTHR30308:SF2">
    <property type="entry name" value="SSRA-BINDING PROTEIN"/>
    <property type="match status" value="1"/>
</dbReference>
<comment type="similarity">
    <text evidence="3">Belongs to the SmpB family.</text>
</comment>
<dbReference type="PANTHER" id="PTHR30308">
    <property type="entry name" value="TMRNA-BINDING COMPONENT OF TRANS-TRANSLATION TAGGING COMPLEX"/>
    <property type="match status" value="1"/>
</dbReference>
<sequence length="157" mass="18444">MTKKAKTPTNLIARNKKATFDYFLQERFEAGIVLQGWEVKCLREKGVQLRDTYVLIKDGEAWLLGAVFKKPDYVASHLNPDPQRTRKLLLHRHELKRLGGVIERKGHALVATSMYWKKGHAKVEIALAKGKKEFDKRDTEKDRDWKREKERLFKQEN</sequence>
<dbReference type="NCBIfam" id="NF003843">
    <property type="entry name" value="PRK05422.1"/>
    <property type="match status" value="1"/>
</dbReference>
<dbReference type="Pfam" id="PF01668">
    <property type="entry name" value="SmpB"/>
    <property type="match status" value="1"/>
</dbReference>